<accession>A0A0J7XHP4</accession>
<sequence length="349" mass="37940">MRTVMPRILVGLLLMLGAVPLHAQDRTGPDETPPRRSQVAAAYLDREWGKPGGWNGIEAWQRFVAVDVLIDHERRTGDKRWAGRIDAAVRNRAGLYLNDDALWAIIANVHAWRRSNDPELLDYAGSTYRRLVATYWDDRCGGGMWWDPARTYKNAITNELLFYASTQLYLATGQQGYRDWALRSWSWIEGSSMIGADGLVNDGLNAQCRNNGQPRFTYNQGVLIGGLNDLAGITGDPAYRAIAIKTALAAMRGLSTPEGVLREPVDAIGSDGLMFKGIFAYHLGHLLDAMSDGPERGELMAWARGNADAVWRSSASGTAGVGGDWSGGMSRTGPAAQASGIAMLLAAGD</sequence>
<evidence type="ECO:0000256" key="1">
    <source>
        <dbReference type="SAM" id="SignalP"/>
    </source>
</evidence>
<dbReference type="SUPFAM" id="SSF48208">
    <property type="entry name" value="Six-hairpin glycosidases"/>
    <property type="match status" value="1"/>
</dbReference>
<comment type="caution">
    <text evidence="2">The sequence shown here is derived from an EMBL/GenBank/DDBJ whole genome shotgun (WGS) entry which is preliminary data.</text>
</comment>
<protein>
    <recommendedName>
        <fullName evidence="4">Glycosyl hydrolase</fullName>
    </recommendedName>
</protein>
<dbReference type="InterPro" id="IPR008928">
    <property type="entry name" value="6-hairpin_glycosidase_sf"/>
</dbReference>
<dbReference type="Gene3D" id="1.50.10.20">
    <property type="match status" value="1"/>
</dbReference>
<feature type="signal peptide" evidence="1">
    <location>
        <begin position="1"/>
        <end position="23"/>
    </location>
</feature>
<dbReference type="PANTHER" id="PTHR47791">
    <property type="entry name" value="MEIOTICALLY UP-REGULATED GENE 191 PROTEIN"/>
    <property type="match status" value="1"/>
</dbReference>
<dbReference type="EMBL" id="JACU01000013">
    <property type="protein sequence ID" value="KMS51174.1"/>
    <property type="molecule type" value="Genomic_DNA"/>
</dbReference>
<evidence type="ECO:0000313" key="2">
    <source>
        <dbReference type="EMBL" id="KMS51174.1"/>
    </source>
</evidence>
<gene>
    <name evidence="2" type="ORF">V474_05315</name>
</gene>
<dbReference type="RefSeq" id="WP_236711398.1">
    <property type="nucleotide sequence ID" value="NZ_KQ130459.1"/>
</dbReference>
<evidence type="ECO:0008006" key="4">
    <source>
        <dbReference type="Google" id="ProtNLM"/>
    </source>
</evidence>
<name>A0A0J7XHP4_9SPHN</name>
<organism evidence="2 3">
    <name type="scientific">Novosphingobium barchaimii LL02</name>
    <dbReference type="NCBI Taxonomy" id="1114963"/>
    <lineage>
        <taxon>Bacteria</taxon>
        <taxon>Pseudomonadati</taxon>
        <taxon>Pseudomonadota</taxon>
        <taxon>Alphaproteobacteria</taxon>
        <taxon>Sphingomonadales</taxon>
        <taxon>Sphingomonadaceae</taxon>
        <taxon>Novosphingobium</taxon>
    </lineage>
</organism>
<dbReference type="InterPro" id="IPR005198">
    <property type="entry name" value="Glyco_hydro_76"/>
</dbReference>
<evidence type="ECO:0000313" key="3">
    <source>
        <dbReference type="Proteomes" id="UP000052268"/>
    </source>
</evidence>
<keyword evidence="3" id="KW-1185">Reference proteome</keyword>
<keyword evidence="1" id="KW-0732">Signal</keyword>
<dbReference type="Pfam" id="PF03663">
    <property type="entry name" value="Glyco_hydro_76"/>
    <property type="match status" value="1"/>
</dbReference>
<dbReference type="InterPro" id="IPR053169">
    <property type="entry name" value="MUG_Protein"/>
</dbReference>
<feature type="chain" id="PRO_5005291812" description="Glycosyl hydrolase" evidence="1">
    <location>
        <begin position="24"/>
        <end position="349"/>
    </location>
</feature>
<dbReference type="AlphaFoldDB" id="A0A0J7XHP4"/>
<dbReference type="PATRIC" id="fig|1114963.3.peg.4709"/>
<dbReference type="PANTHER" id="PTHR47791:SF3">
    <property type="entry name" value="MEIOTICALLY UP-REGULATED GENE 191 PROTEIN"/>
    <property type="match status" value="1"/>
</dbReference>
<proteinExistence type="predicted"/>
<dbReference type="Proteomes" id="UP000052268">
    <property type="component" value="Unassembled WGS sequence"/>
</dbReference>
<reference evidence="2 3" key="1">
    <citation type="journal article" date="2015" name="G3 (Bethesda)">
        <title>Insights into Ongoing Evolution of the Hexachlorocyclohexane Catabolic Pathway from Comparative Genomics of Ten Sphingomonadaceae Strains.</title>
        <authorList>
            <person name="Pearce S.L."/>
            <person name="Oakeshott J.G."/>
            <person name="Pandey G."/>
        </authorList>
    </citation>
    <scope>NUCLEOTIDE SEQUENCE [LARGE SCALE GENOMIC DNA]</scope>
    <source>
        <strain evidence="2 3">LL02</strain>
    </source>
</reference>
<dbReference type="GO" id="GO:0005975">
    <property type="term" value="P:carbohydrate metabolic process"/>
    <property type="evidence" value="ECO:0007669"/>
    <property type="project" value="InterPro"/>
</dbReference>